<protein>
    <submittedName>
        <fullName evidence="2">Uncharacterized protein</fullName>
    </submittedName>
</protein>
<sequence>MEQLSCKDDNLLRVICDVGEIKTMKATVTSCVESGIIVGLATTIGALLAGPRGIALGAAAGAAGLTIFKGGQFKSVPEILKNDTTIEQKIKLTSAFRNLLTQENIISVADFALRASNDGNIISLLITLVVKFLQNEMNRRIM</sequence>
<dbReference type="AlphaFoldDB" id="A0A834XQ25"/>
<name>A0A834XQ25_APHGI</name>
<dbReference type="EMBL" id="JACMRX010000005">
    <property type="protein sequence ID" value="KAF7989410.1"/>
    <property type="molecule type" value="Genomic_DNA"/>
</dbReference>
<comment type="caution">
    <text evidence="2">The sequence shown here is derived from an EMBL/GenBank/DDBJ whole genome shotgun (WGS) entry which is preliminary data.</text>
</comment>
<evidence type="ECO:0000313" key="2">
    <source>
        <dbReference type="EMBL" id="KAF7989410.1"/>
    </source>
</evidence>
<proteinExistence type="inferred from homology"/>
<gene>
    <name evidence="2" type="ORF">HCN44_008084</name>
</gene>
<reference evidence="2 3" key="1">
    <citation type="submission" date="2020-08" db="EMBL/GenBank/DDBJ databases">
        <title>Aphidius gifuensis genome sequencing and assembly.</title>
        <authorList>
            <person name="Du Z."/>
        </authorList>
    </citation>
    <scope>NUCLEOTIDE SEQUENCE [LARGE SCALE GENOMIC DNA]</scope>
    <source>
        <strain evidence="2">YNYX2018</strain>
        <tissue evidence="2">Adults</tissue>
    </source>
</reference>
<organism evidence="2 3">
    <name type="scientific">Aphidius gifuensis</name>
    <name type="common">Parasitoid wasp</name>
    <dbReference type="NCBI Taxonomy" id="684658"/>
    <lineage>
        <taxon>Eukaryota</taxon>
        <taxon>Metazoa</taxon>
        <taxon>Ecdysozoa</taxon>
        <taxon>Arthropoda</taxon>
        <taxon>Hexapoda</taxon>
        <taxon>Insecta</taxon>
        <taxon>Pterygota</taxon>
        <taxon>Neoptera</taxon>
        <taxon>Endopterygota</taxon>
        <taxon>Hymenoptera</taxon>
        <taxon>Apocrita</taxon>
        <taxon>Ichneumonoidea</taxon>
        <taxon>Braconidae</taxon>
        <taxon>Aphidiinae</taxon>
        <taxon>Aphidius</taxon>
    </lineage>
</organism>
<evidence type="ECO:0000256" key="1">
    <source>
        <dbReference type="ARBA" id="ARBA00029457"/>
    </source>
</evidence>
<dbReference type="InterPro" id="IPR033369">
    <property type="entry name" value="C19orf12"/>
</dbReference>
<keyword evidence="3" id="KW-1185">Reference proteome</keyword>
<dbReference type="PANTHER" id="PTHR31493">
    <property type="entry name" value="NAZO FAMILY MEMBER"/>
    <property type="match status" value="1"/>
</dbReference>
<comment type="similarity">
    <text evidence="1">Belongs to the C19orf12 family.</text>
</comment>
<evidence type="ECO:0000313" key="3">
    <source>
        <dbReference type="Proteomes" id="UP000639338"/>
    </source>
</evidence>
<dbReference type="Pfam" id="PF20721">
    <property type="entry name" value="C19orf12"/>
    <property type="match status" value="1"/>
</dbReference>
<accession>A0A834XQ25</accession>
<dbReference type="OrthoDB" id="5976774at2759"/>
<dbReference type="PANTHER" id="PTHR31493:SF1">
    <property type="entry name" value="PROTEIN C19ORF12"/>
    <property type="match status" value="1"/>
</dbReference>
<dbReference type="Proteomes" id="UP000639338">
    <property type="component" value="Unassembled WGS sequence"/>
</dbReference>